<dbReference type="AlphaFoldDB" id="A0A6J4PBD5"/>
<proteinExistence type="predicted"/>
<reference evidence="2" key="1">
    <citation type="submission" date="2020-02" db="EMBL/GenBank/DDBJ databases">
        <authorList>
            <person name="Meier V. D."/>
        </authorList>
    </citation>
    <scope>NUCLEOTIDE SEQUENCE</scope>
    <source>
        <strain evidence="2">AVDCRST_MAG78</strain>
    </source>
</reference>
<dbReference type="EMBL" id="CADCVB010000026">
    <property type="protein sequence ID" value="CAA9411547.1"/>
    <property type="molecule type" value="Genomic_DNA"/>
</dbReference>
<feature type="non-terminal residue" evidence="2">
    <location>
        <position position="1"/>
    </location>
</feature>
<feature type="region of interest" description="Disordered" evidence="1">
    <location>
        <begin position="1"/>
        <end position="98"/>
    </location>
</feature>
<evidence type="ECO:0000313" key="2">
    <source>
        <dbReference type="EMBL" id="CAA9411547.1"/>
    </source>
</evidence>
<gene>
    <name evidence="2" type="ORF">AVDCRST_MAG78-425</name>
</gene>
<accession>A0A6J4PBD5</accession>
<feature type="compositionally biased region" description="Basic and acidic residues" evidence="1">
    <location>
        <begin position="24"/>
        <end position="44"/>
    </location>
</feature>
<feature type="non-terminal residue" evidence="2">
    <location>
        <position position="98"/>
    </location>
</feature>
<organism evidence="2">
    <name type="scientific">uncultured Rubrobacteraceae bacterium</name>
    <dbReference type="NCBI Taxonomy" id="349277"/>
    <lineage>
        <taxon>Bacteria</taxon>
        <taxon>Bacillati</taxon>
        <taxon>Actinomycetota</taxon>
        <taxon>Rubrobacteria</taxon>
        <taxon>Rubrobacterales</taxon>
        <taxon>Rubrobacteraceae</taxon>
        <taxon>environmental samples</taxon>
    </lineage>
</organism>
<feature type="compositionally biased region" description="Basic residues" evidence="1">
    <location>
        <begin position="89"/>
        <end position="98"/>
    </location>
</feature>
<name>A0A6J4PBD5_9ACTN</name>
<evidence type="ECO:0000256" key="1">
    <source>
        <dbReference type="SAM" id="MobiDB-lite"/>
    </source>
</evidence>
<feature type="compositionally biased region" description="Basic and acidic residues" evidence="1">
    <location>
        <begin position="79"/>
        <end position="88"/>
    </location>
</feature>
<protein>
    <submittedName>
        <fullName evidence="2">Uncharacterized protein</fullName>
    </submittedName>
</protein>
<sequence>VLHGKQARTRRDPGASSEPECVLEEGRRRRNVRGDGEGTPRGDPRALTGGFDSPGAAGHLWTRHRSGGRSAGVGYPRGGDLDPVERRSPRGSRRAATL</sequence>